<dbReference type="InterPro" id="IPR026591">
    <property type="entry name" value="Sirtuin_cat_small_dom_sf"/>
</dbReference>
<dbReference type="Proteomes" id="UP000186785">
    <property type="component" value="Unassembled WGS sequence"/>
</dbReference>
<dbReference type="Pfam" id="PF02146">
    <property type="entry name" value="SIR2"/>
    <property type="match status" value="1"/>
</dbReference>
<evidence type="ECO:0000256" key="4">
    <source>
        <dbReference type="PROSITE-ProRule" id="PRU00236"/>
    </source>
</evidence>
<evidence type="ECO:0000256" key="3">
    <source>
        <dbReference type="ARBA" id="ARBA00023027"/>
    </source>
</evidence>
<evidence type="ECO:0000313" key="6">
    <source>
        <dbReference type="EMBL" id="OKL48032.1"/>
    </source>
</evidence>
<dbReference type="PANTHER" id="PTHR11085">
    <property type="entry name" value="NAD-DEPENDENT PROTEIN DEACYLASE SIRTUIN-5, MITOCHONDRIAL-RELATED"/>
    <property type="match status" value="1"/>
</dbReference>
<dbReference type="SUPFAM" id="SSF52467">
    <property type="entry name" value="DHS-like NAD/FAD-binding domain"/>
    <property type="match status" value="1"/>
</dbReference>
<dbReference type="InterPro" id="IPR003000">
    <property type="entry name" value="Sirtuin"/>
</dbReference>
<comment type="caution">
    <text evidence="4">Lacks conserved residue(s) required for the propagation of feature annotation.</text>
</comment>
<dbReference type="EC" id="2.3.1.286" evidence="1"/>
<evidence type="ECO:0000313" key="7">
    <source>
        <dbReference type="Proteomes" id="UP000186785"/>
    </source>
</evidence>
<dbReference type="Gene3D" id="3.30.1600.10">
    <property type="entry name" value="SIR2/SIRT2 'Small Domain"/>
    <property type="match status" value="1"/>
</dbReference>
<dbReference type="InterPro" id="IPR026590">
    <property type="entry name" value="Ssirtuin_cat_dom"/>
</dbReference>
<organism evidence="6 7">
    <name type="scientific">Boudabousia liubingyangii</name>
    <dbReference type="NCBI Taxonomy" id="1921764"/>
    <lineage>
        <taxon>Bacteria</taxon>
        <taxon>Bacillati</taxon>
        <taxon>Actinomycetota</taxon>
        <taxon>Actinomycetes</taxon>
        <taxon>Actinomycetales</taxon>
        <taxon>Actinomycetaceae</taxon>
        <taxon>Boudabousia</taxon>
    </lineage>
</organism>
<dbReference type="STRING" id="1921764.BSR28_05865"/>
<accession>A0A1Q5PLU9</accession>
<dbReference type="GO" id="GO:0017136">
    <property type="term" value="F:histone deacetylase activity, NAD-dependent"/>
    <property type="evidence" value="ECO:0007669"/>
    <property type="project" value="TreeGrafter"/>
</dbReference>
<evidence type="ECO:0000259" key="5">
    <source>
        <dbReference type="PROSITE" id="PS50305"/>
    </source>
</evidence>
<feature type="domain" description="Deacetylase sirtuin-type" evidence="5">
    <location>
        <begin position="1"/>
        <end position="242"/>
    </location>
</feature>
<comment type="caution">
    <text evidence="6">The sequence shown here is derived from an EMBL/GenBank/DDBJ whole genome shotgun (WGS) entry which is preliminary data.</text>
</comment>
<dbReference type="GO" id="GO:0070403">
    <property type="term" value="F:NAD+ binding"/>
    <property type="evidence" value="ECO:0007669"/>
    <property type="project" value="InterPro"/>
</dbReference>
<dbReference type="PANTHER" id="PTHR11085:SF4">
    <property type="entry name" value="NAD-DEPENDENT PROTEIN DEACYLASE"/>
    <property type="match status" value="1"/>
</dbReference>
<evidence type="ECO:0000256" key="1">
    <source>
        <dbReference type="ARBA" id="ARBA00012928"/>
    </source>
</evidence>
<gene>
    <name evidence="6" type="ORF">BSR29_05540</name>
</gene>
<dbReference type="InterPro" id="IPR029035">
    <property type="entry name" value="DHS-like_NAD/FAD-binding_dom"/>
</dbReference>
<keyword evidence="7" id="KW-1185">Reference proteome</keyword>
<proteinExistence type="predicted"/>
<dbReference type="OrthoDB" id="9800582at2"/>
<protein>
    <recommendedName>
        <fullName evidence="1">protein acetyllysine N-acetyltransferase</fullName>
        <ecNumber evidence="1">2.3.1.286</ecNumber>
    </recommendedName>
</protein>
<dbReference type="EMBL" id="MQSV01000003">
    <property type="protein sequence ID" value="OKL48032.1"/>
    <property type="molecule type" value="Genomic_DNA"/>
</dbReference>
<dbReference type="AlphaFoldDB" id="A0A1Q5PLU9"/>
<reference evidence="6 7" key="1">
    <citation type="submission" date="2016-11" db="EMBL/GenBank/DDBJ databases">
        <title>Actinomyces gypaetusis sp. nov. isolated from the vulture Gypaetus barbatus in Qinghai Tibet Plateau China.</title>
        <authorList>
            <person name="Meng X."/>
        </authorList>
    </citation>
    <scope>NUCLEOTIDE SEQUENCE [LARGE SCALE GENOMIC DNA]</scope>
    <source>
        <strain evidence="6 7">VUL4_2</strain>
    </source>
</reference>
<name>A0A1Q5PLU9_9ACTO</name>
<dbReference type="NCBIfam" id="NF001752">
    <property type="entry name" value="PRK00481.1-1"/>
    <property type="match status" value="1"/>
</dbReference>
<dbReference type="PROSITE" id="PS50305">
    <property type="entry name" value="SIRTUIN"/>
    <property type="match status" value="1"/>
</dbReference>
<dbReference type="InterPro" id="IPR050134">
    <property type="entry name" value="NAD-dep_sirtuin_deacylases"/>
</dbReference>
<dbReference type="Gene3D" id="3.40.50.1220">
    <property type="entry name" value="TPP-binding domain"/>
    <property type="match status" value="1"/>
</dbReference>
<sequence length="242" mass="25884">MTRLGEWLAESRNGVFFGGAGVSTDSGIPDFRSAAGLYTKNGGDSPEYLLSTECLHEEPEKFYQLYKTELVHPQAQPNAAHHHINTLIEAGHLTSVVTQNIDGLHQAAGTQQVFELHGSAWRNHCVGSEHHPATLEQVMAQPGVPHCPQCGAMVRPDVVLYGEGLDMDVLNGAVNALANADLVIVGGTSLNVYPAAGLLQYYSGDRLVLINAEPTGWDQAANLVIHGRLGETLGAVIEEMGL</sequence>
<keyword evidence="2" id="KW-0808">Transferase</keyword>
<evidence type="ECO:0000256" key="2">
    <source>
        <dbReference type="ARBA" id="ARBA00022679"/>
    </source>
</evidence>
<keyword evidence="3" id="KW-0520">NAD</keyword>